<reference evidence="1 2" key="1">
    <citation type="submission" date="2016-08" db="EMBL/GenBank/DDBJ databases">
        <title>Complete genome sequence of Acinetobacter baylyi strain GFJ2.</title>
        <authorList>
            <person name="Tabata M."/>
            <person name="Kuboki S."/>
            <person name="Gibu N."/>
            <person name="Kinouchi Y."/>
            <person name="Vangnai A."/>
            <person name="Kasai D."/>
            <person name="Fukuda M."/>
        </authorList>
    </citation>
    <scope>NUCLEOTIDE SEQUENCE [LARGE SCALE GENOMIC DNA]</scope>
    <source>
        <strain evidence="1 2">GFJ2</strain>
    </source>
</reference>
<dbReference type="eggNOG" id="ENOG50303C0">
    <property type="taxonomic scope" value="Bacteria"/>
</dbReference>
<evidence type="ECO:0000313" key="2">
    <source>
        <dbReference type="Proteomes" id="UP000185674"/>
    </source>
</evidence>
<sequence length="70" mass="7938">MMNDKLKFILLYGGIFWGSGFTFLTLIHRYIFIDPTLPEASLIGLYISLCFVAGLIWGICVYRGIEKSIS</sequence>
<dbReference type="AlphaFoldDB" id="A0A1P8EFE1"/>
<dbReference type="KEGG" id="asol:BEN76_02350"/>
<dbReference type="STRING" id="487316.BEN76_02350"/>
<dbReference type="Proteomes" id="UP000185674">
    <property type="component" value="Chromosome"/>
</dbReference>
<name>A0A1P8EFE1_9GAMM</name>
<dbReference type="RefSeq" id="WP_004948294.1">
    <property type="nucleotide sequence ID" value="NZ_BKTA01000055.1"/>
</dbReference>
<accession>A0A1P8EFE1</accession>
<dbReference type="EMBL" id="CP016896">
    <property type="protein sequence ID" value="APV34923.1"/>
    <property type="molecule type" value="Genomic_DNA"/>
</dbReference>
<evidence type="ECO:0000313" key="1">
    <source>
        <dbReference type="EMBL" id="APV34923.1"/>
    </source>
</evidence>
<gene>
    <name evidence="1" type="ORF">BEN76_02350</name>
</gene>
<protein>
    <submittedName>
        <fullName evidence="1">Uncharacterized protein</fullName>
    </submittedName>
</protein>
<proteinExistence type="predicted"/>
<organism evidence="1 2">
    <name type="scientific">Acinetobacter soli</name>
    <dbReference type="NCBI Taxonomy" id="487316"/>
    <lineage>
        <taxon>Bacteria</taxon>
        <taxon>Pseudomonadati</taxon>
        <taxon>Pseudomonadota</taxon>
        <taxon>Gammaproteobacteria</taxon>
        <taxon>Moraxellales</taxon>
        <taxon>Moraxellaceae</taxon>
        <taxon>Acinetobacter</taxon>
    </lineage>
</organism>